<evidence type="ECO:0000313" key="4">
    <source>
        <dbReference type="Proteomes" id="UP000318741"/>
    </source>
</evidence>
<protein>
    <submittedName>
        <fullName evidence="3">Uncharacterized protein</fullName>
    </submittedName>
</protein>
<accession>A0A517P8L9</accession>
<feature type="compositionally biased region" description="Basic and acidic residues" evidence="1">
    <location>
        <begin position="43"/>
        <end position="60"/>
    </location>
</feature>
<feature type="region of interest" description="Disordered" evidence="1">
    <location>
        <begin position="117"/>
        <end position="156"/>
    </location>
</feature>
<dbReference type="PROSITE" id="PS51257">
    <property type="entry name" value="PROKAR_LIPOPROTEIN"/>
    <property type="match status" value="1"/>
</dbReference>
<organism evidence="3 4">
    <name type="scientific">Alienimonas californiensis</name>
    <dbReference type="NCBI Taxonomy" id="2527989"/>
    <lineage>
        <taxon>Bacteria</taxon>
        <taxon>Pseudomonadati</taxon>
        <taxon>Planctomycetota</taxon>
        <taxon>Planctomycetia</taxon>
        <taxon>Planctomycetales</taxon>
        <taxon>Planctomycetaceae</taxon>
        <taxon>Alienimonas</taxon>
    </lineage>
</organism>
<proteinExistence type="predicted"/>
<dbReference type="Proteomes" id="UP000318741">
    <property type="component" value="Chromosome"/>
</dbReference>
<dbReference type="RefSeq" id="WP_145358625.1">
    <property type="nucleotide sequence ID" value="NZ_CP036265.1"/>
</dbReference>
<evidence type="ECO:0000313" key="3">
    <source>
        <dbReference type="EMBL" id="QDT15717.1"/>
    </source>
</evidence>
<gene>
    <name evidence="3" type="ORF">CA12_18080</name>
</gene>
<keyword evidence="4" id="KW-1185">Reference proteome</keyword>
<feature type="chain" id="PRO_5021843605" evidence="2">
    <location>
        <begin position="24"/>
        <end position="189"/>
    </location>
</feature>
<keyword evidence="2" id="KW-0732">Signal</keyword>
<dbReference type="AlphaFoldDB" id="A0A517P8L9"/>
<reference evidence="3 4" key="1">
    <citation type="submission" date="2019-02" db="EMBL/GenBank/DDBJ databases">
        <title>Deep-cultivation of Planctomycetes and their phenomic and genomic characterization uncovers novel biology.</title>
        <authorList>
            <person name="Wiegand S."/>
            <person name="Jogler M."/>
            <person name="Boedeker C."/>
            <person name="Pinto D."/>
            <person name="Vollmers J."/>
            <person name="Rivas-Marin E."/>
            <person name="Kohn T."/>
            <person name="Peeters S.H."/>
            <person name="Heuer A."/>
            <person name="Rast P."/>
            <person name="Oberbeckmann S."/>
            <person name="Bunk B."/>
            <person name="Jeske O."/>
            <person name="Meyerdierks A."/>
            <person name="Storesund J.E."/>
            <person name="Kallscheuer N."/>
            <person name="Luecker S."/>
            <person name="Lage O.M."/>
            <person name="Pohl T."/>
            <person name="Merkel B.J."/>
            <person name="Hornburger P."/>
            <person name="Mueller R.-W."/>
            <person name="Bruemmer F."/>
            <person name="Labrenz M."/>
            <person name="Spormann A.M."/>
            <person name="Op den Camp H."/>
            <person name="Overmann J."/>
            <person name="Amann R."/>
            <person name="Jetten M.S.M."/>
            <person name="Mascher T."/>
            <person name="Medema M.H."/>
            <person name="Devos D.P."/>
            <person name="Kaster A.-K."/>
            <person name="Ovreas L."/>
            <person name="Rohde M."/>
            <person name="Galperin M.Y."/>
            <person name="Jogler C."/>
        </authorList>
    </citation>
    <scope>NUCLEOTIDE SEQUENCE [LARGE SCALE GENOMIC DNA]</scope>
    <source>
        <strain evidence="3 4">CA12</strain>
    </source>
</reference>
<dbReference type="EMBL" id="CP036265">
    <property type="protein sequence ID" value="QDT15717.1"/>
    <property type="molecule type" value="Genomic_DNA"/>
</dbReference>
<feature type="region of interest" description="Disordered" evidence="1">
    <location>
        <begin position="39"/>
        <end position="67"/>
    </location>
</feature>
<dbReference type="OrthoDB" id="276591at2"/>
<feature type="signal peptide" evidence="2">
    <location>
        <begin position="1"/>
        <end position="23"/>
    </location>
</feature>
<name>A0A517P8L9_9PLAN</name>
<evidence type="ECO:0000256" key="1">
    <source>
        <dbReference type="SAM" id="MobiDB-lite"/>
    </source>
</evidence>
<sequence precursor="true">MRRSTLFPAALALCAALTLGCQSESEDMDAVGTAGVTEEVDGHDDHAGHDHGDEHAHPSEGPHGGELVELGDEEYHAELLHDEAAGTVTVYLLDGAATAAATTDAKELTVNLSHEGERKTFPLAAEPQEGDAEGRSSKFVSSDAALGEELDHGHDDAKLMVKIDGRAFSGTIRHDEASHDVDHSDHDHE</sequence>
<evidence type="ECO:0000256" key="2">
    <source>
        <dbReference type="SAM" id="SignalP"/>
    </source>
</evidence>
<dbReference type="KEGG" id="acaf:CA12_18080"/>